<evidence type="ECO:0000256" key="1">
    <source>
        <dbReference type="SAM" id="Phobius"/>
    </source>
</evidence>
<feature type="transmembrane region" description="Helical" evidence="1">
    <location>
        <begin position="258"/>
        <end position="279"/>
    </location>
</feature>
<reference evidence="3 4" key="1">
    <citation type="submission" date="2018-03" db="EMBL/GenBank/DDBJ databases">
        <title>Genome sequence of Paenibacillus elgii strain AC13 an antimicrobial compound producing bacteria.</title>
        <authorList>
            <person name="Kurokawa A.S."/>
            <person name="Araujo J.F."/>
            <person name="Costa R.A."/>
            <person name="Ortega D.B."/>
            <person name="Pires A.S."/>
            <person name="Pappas G.J.Jr."/>
            <person name="Franco O.L."/>
            <person name="Barreto C."/>
            <person name="Magalhaes B.S."/>
            <person name="Kruger R.H."/>
        </authorList>
    </citation>
    <scope>NUCLEOTIDE SEQUENCE [LARGE SCALE GENOMIC DNA]</scope>
    <source>
        <strain evidence="3 4">AC13</strain>
    </source>
</reference>
<accession>A0A2T6FX96</accession>
<feature type="transmembrane region" description="Helical" evidence="1">
    <location>
        <begin position="114"/>
        <end position="131"/>
    </location>
</feature>
<dbReference type="AlphaFoldDB" id="A0A2T6FX96"/>
<feature type="transmembrane region" description="Helical" evidence="1">
    <location>
        <begin position="184"/>
        <end position="203"/>
    </location>
</feature>
<dbReference type="Pfam" id="PF07786">
    <property type="entry name" value="HGSNAT_cat"/>
    <property type="match status" value="1"/>
</dbReference>
<dbReference type="InterPro" id="IPR052529">
    <property type="entry name" value="Bact_Transport_Assoc"/>
</dbReference>
<protein>
    <recommendedName>
        <fullName evidence="2">Heparan-alpha-glucosaminide N-acetyltransferase catalytic domain-containing protein</fullName>
    </recommendedName>
</protein>
<proteinExistence type="predicted"/>
<dbReference type="PANTHER" id="PTHR30590:SF3">
    <property type="entry name" value="HYPOTHETICAL MEMBRANE SPANNING PROTEIN"/>
    <property type="match status" value="1"/>
</dbReference>
<sequence>MSQSMSQTKERITALDFARALAIFGMIIVNYKLAMQAENDGPAWLQSIASLFEGRASALFVVLAGIGVSLMTSKARNSMNEELIRQSRNGLYRRAAFLFGAGLILLLMGWSADILHYYAVFMLVAAVLITVSDNKILGLFLMILLTSQLFLVVFDYTQGWDSSFKQYAGFWTIEGFTRNLLFNGFHPVFPWLSFFLIGLWIGRKRWLNKENRSKVLLYSLSGTVVFETISFVLVQWNTPAFGKAAFYLFGTKPMPPNMLYVLSGICSALAVIAISVYMVEKFENSLLIQAVIHTGQLSLSHYIGHIVIGLGLLETVGYLENGKLSIAMAYGIVYFMLAIVFSAVWRKWMKRGPIELIMRKFC</sequence>
<comment type="caution">
    <text evidence="3">The sequence shown here is derived from an EMBL/GenBank/DDBJ whole genome shotgun (WGS) entry which is preliminary data.</text>
</comment>
<dbReference type="PANTHER" id="PTHR30590">
    <property type="entry name" value="INNER MEMBRANE PROTEIN"/>
    <property type="match status" value="1"/>
</dbReference>
<dbReference type="Proteomes" id="UP000244184">
    <property type="component" value="Unassembled WGS sequence"/>
</dbReference>
<feature type="transmembrane region" description="Helical" evidence="1">
    <location>
        <begin position="91"/>
        <end position="108"/>
    </location>
</feature>
<feature type="transmembrane region" description="Helical" evidence="1">
    <location>
        <begin position="325"/>
        <end position="345"/>
    </location>
</feature>
<dbReference type="RefSeq" id="WP_108533581.1">
    <property type="nucleotide sequence ID" value="NZ_PYHP01000069.1"/>
</dbReference>
<organism evidence="3 4">
    <name type="scientific">Paenibacillus elgii</name>
    <dbReference type="NCBI Taxonomy" id="189691"/>
    <lineage>
        <taxon>Bacteria</taxon>
        <taxon>Bacillati</taxon>
        <taxon>Bacillota</taxon>
        <taxon>Bacilli</taxon>
        <taxon>Bacillales</taxon>
        <taxon>Paenibacillaceae</taxon>
        <taxon>Paenibacillus</taxon>
    </lineage>
</organism>
<keyword evidence="1" id="KW-0472">Membrane</keyword>
<keyword evidence="1" id="KW-1133">Transmembrane helix</keyword>
<dbReference type="EMBL" id="PYHP01000069">
    <property type="protein sequence ID" value="PUA36525.1"/>
    <property type="molecule type" value="Genomic_DNA"/>
</dbReference>
<feature type="transmembrane region" description="Helical" evidence="1">
    <location>
        <begin position="136"/>
        <end position="154"/>
    </location>
</feature>
<keyword evidence="1" id="KW-0812">Transmembrane</keyword>
<evidence type="ECO:0000259" key="2">
    <source>
        <dbReference type="Pfam" id="PF07786"/>
    </source>
</evidence>
<gene>
    <name evidence="3" type="ORF">C8Z91_24330</name>
</gene>
<feature type="transmembrane region" description="Helical" evidence="1">
    <location>
        <begin position="12"/>
        <end position="31"/>
    </location>
</feature>
<feature type="transmembrane region" description="Helical" evidence="1">
    <location>
        <begin position="215"/>
        <end position="238"/>
    </location>
</feature>
<name>A0A2T6FX96_9BACL</name>
<evidence type="ECO:0000313" key="3">
    <source>
        <dbReference type="EMBL" id="PUA36525.1"/>
    </source>
</evidence>
<dbReference type="InterPro" id="IPR012429">
    <property type="entry name" value="HGSNAT_cat"/>
</dbReference>
<feature type="transmembrane region" description="Helical" evidence="1">
    <location>
        <begin position="43"/>
        <end position="70"/>
    </location>
</feature>
<evidence type="ECO:0000313" key="4">
    <source>
        <dbReference type="Proteomes" id="UP000244184"/>
    </source>
</evidence>
<feature type="domain" description="Heparan-alpha-glucosaminide N-acetyltransferase catalytic" evidence="2">
    <location>
        <begin position="11"/>
        <end position="214"/>
    </location>
</feature>